<dbReference type="GeneID" id="47557160"/>
<keyword evidence="1" id="KW-0472">Membrane</keyword>
<keyword evidence="1" id="KW-1133">Transmembrane helix</keyword>
<evidence type="ECO:0000256" key="1">
    <source>
        <dbReference type="SAM" id="Phobius"/>
    </source>
</evidence>
<sequence>MKTCLVCQHGNAVERDLCERCATPLPEAHASTQARRLKRFQWFCLGLTLFCVVMFFWLPRDFY</sequence>
<reference evidence="3" key="1">
    <citation type="submission" date="2016-07" db="EMBL/GenBank/DDBJ databases">
        <authorList>
            <person name="Florea S."/>
            <person name="Webb J.S."/>
            <person name="Jaromczyk J."/>
            <person name="Schardl C.L."/>
        </authorList>
    </citation>
    <scope>NUCLEOTIDE SEQUENCE [LARGE SCALE GENOMIC DNA]</scope>
    <source>
        <strain evidence="3">1YdBTEX2</strain>
    </source>
</reference>
<dbReference type="Proteomes" id="UP000245431">
    <property type="component" value="Chromosome PVE_r1"/>
</dbReference>
<protein>
    <submittedName>
        <fullName evidence="2">Hypothetical membrane protein</fullName>
    </submittedName>
</protein>
<evidence type="ECO:0000313" key="3">
    <source>
        <dbReference type="Proteomes" id="UP000245431"/>
    </source>
</evidence>
<dbReference type="AlphaFoldDB" id="A0A1D3JWE4"/>
<feature type="transmembrane region" description="Helical" evidence="1">
    <location>
        <begin position="40"/>
        <end position="58"/>
    </location>
</feature>
<evidence type="ECO:0000313" key="2">
    <source>
        <dbReference type="EMBL" id="SBW80416.1"/>
    </source>
</evidence>
<dbReference type="RefSeq" id="WP_017849339.1">
    <property type="nucleotide sequence ID" value="NZ_AOUH01000044.1"/>
</dbReference>
<dbReference type="EMBL" id="LT599583">
    <property type="protein sequence ID" value="SBW80416.1"/>
    <property type="molecule type" value="Genomic_DNA"/>
</dbReference>
<name>A0A1D3JWE4_PSEVE</name>
<gene>
    <name evidence="2" type="ORF">PVE_R1G2530</name>
</gene>
<proteinExistence type="predicted"/>
<organism evidence="2 3">
    <name type="scientific">Pseudomonas veronii 1YdBTEX2</name>
    <dbReference type="NCBI Taxonomy" id="1295141"/>
    <lineage>
        <taxon>Bacteria</taxon>
        <taxon>Pseudomonadati</taxon>
        <taxon>Pseudomonadota</taxon>
        <taxon>Gammaproteobacteria</taxon>
        <taxon>Pseudomonadales</taxon>
        <taxon>Pseudomonadaceae</taxon>
        <taxon>Pseudomonas</taxon>
    </lineage>
</organism>
<accession>A0A1D3JWE4</accession>
<keyword evidence="1" id="KW-0812">Transmembrane</keyword>